<dbReference type="GO" id="GO:0009055">
    <property type="term" value="F:electron transfer activity"/>
    <property type="evidence" value="ECO:0007669"/>
    <property type="project" value="InterPro"/>
</dbReference>
<sequence>MYRITRNARALACLIAIAGLAQPLYAAESKSPSGQELAFDNRKGNCLACHMVPGDAKAVTQANIAPPLIEMKARFPDRAKLYAQLWDASKANPDSLMPPFGKHKILSDEEIDKVVDYVYGL</sequence>
<dbReference type="Proteomes" id="UP000008291">
    <property type="component" value="Chromosome"/>
</dbReference>
<dbReference type="RefSeq" id="WP_011311429.1">
    <property type="nucleotide sequence ID" value="NC_007404.1"/>
</dbReference>
<keyword evidence="1 4" id="KW-0349">Heme</keyword>
<dbReference type="PROSITE" id="PS51007">
    <property type="entry name" value="CYTC"/>
    <property type="match status" value="1"/>
</dbReference>
<dbReference type="InterPro" id="IPR036909">
    <property type="entry name" value="Cyt_c-like_dom_sf"/>
</dbReference>
<protein>
    <submittedName>
        <fullName evidence="7">Sulfur oxidation protein SoxX</fullName>
    </submittedName>
</protein>
<evidence type="ECO:0000256" key="5">
    <source>
        <dbReference type="SAM" id="SignalP"/>
    </source>
</evidence>
<feature type="signal peptide" evidence="5">
    <location>
        <begin position="1"/>
        <end position="26"/>
    </location>
</feature>
<dbReference type="GO" id="GO:0046872">
    <property type="term" value="F:metal ion binding"/>
    <property type="evidence" value="ECO:0007669"/>
    <property type="project" value="UniProtKB-KW"/>
</dbReference>
<evidence type="ECO:0000313" key="7">
    <source>
        <dbReference type="EMBL" id="AAZ96870.1"/>
    </source>
</evidence>
<evidence type="ECO:0000256" key="4">
    <source>
        <dbReference type="PROSITE-ProRule" id="PRU00433"/>
    </source>
</evidence>
<dbReference type="Gene3D" id="1.10.760.10">
    <property type="entry name" value="Cytochrome c-like domain"/>
    <property type="match status" value="1"/>
</dbReference>
<evidence type="ECO:0000259" key="6">
    <source>
        <dbReference type="PROSITE" id="PS51007"/>
    </source>
</evidence>
<feature type="domain" description="Cytochrome c" evidence="6">
    <location>
        <begin position="29"/>
        <end position="121"/>
    </location>
</feature>
<organism evidence="7 8">
    <name type="scientific">Thiobacillus denitrificans (strain ATCC 25259 / T1)</name>
    <dbReference type="NCBI Taxonomy" id="292415"/>
    <lineage>
        <taxon>Bacteria</taxon>
        <taxon>Pseudomonadati</taxon>
        <taxon>Pseudomonadota</taxon>
        <taxon>Betaproteobacteria</taxon>
        <taxon>Nitrosomonadales</taxon>
        <taxon>Thiobacillaceae</taxon>
        <taxon>Thiobacillus</taxon>
    </lineage>
</organism>
<dbReference type="HOGENOM" id="CLU_114042_1_0_4"/>
<accession>Q3SKB7</accession>
<evidence type="ECO:0000256" key="3">
    <source>
        <dbReference type="ARBA" id="ARBA00023004"/>
    </source>
</evidence>
<gene>
    <name evidence="7" type="ordered locus">Tbd_0917</name>
</gene>
<keyword evidence="2 4" id="KW-0479">Metal-binding</keyword>
<dbReference type="STRING" id="292415.Tbd_0917"/>
<feature type="chain" id="PRO_5004229071" evidence="5">
    <location>
        <begin position="27"/>
        <end position="121"/>
    </location>
</feature>
<dbReference type="SMR" id="Q3SKB7"/>
<name>Q3SKB7_THIDA</name>
<dbReference type="InterPro" id="IPR009056">
    <property type="entry name" value="Cyt_c-like_dom"/>
</dbReference>
<proteinExistence type="predicted"/>
<reference evidence="7 8" key="1">
    <citation type="journal article" date="2006" name="J. Bacteriol.">
        <title>The genome sequence of the obligately chemolithoautotrophic, facultatively anaerobic bacterium Thiobacillus denitrificans.</title>
        <authorList>
            <person name="Beller H.R."/>
            <person name="Chain P.S."/>
            <person name="Letain T.E."/>
            <person name="Chakicherla A."/>
            <person name="Larimer F.W."/>
            <person name="Richardson P.M."/>
            <person name="Coleman M.A."/>
            <person name="Wood A.P."/>
            <person name="Kelly D.P."/>
        </authorList>
    </citation>
    <scope>NUCLEOTIDE SEQUENCE [LARGE SCALE GENOMIC DNA]</scope>
    <source>
        <strain evidence="7 8">ATCC 25259</strain>
    </source>
</reference>
<dbReference type="OrthoDB" id="8775952at2"/>
<dbReference type="SUPFAM" id="SSF46626">
    <property type="entry name" value="Cytochrome c"/>
    <property type="match status" value="1"/>
</dbReference>
<dbReference type="eggNOG" id="COG2010">
    <property type="taxonomic scope" value="Bacteria"/>
</dbReference>
<dbReference type="AlphaFoldDB" id="Q3SKB7"/>
<dbReference type="GO" id="GO:0020037">
    <property type="term" value="F:heme binding"/>
    <property type="evidence" value="ECO:0007669"/>
    <property type="project" value="InterPro"/>
</dbReference>
<dbReference type="InterPro" id="IPR030999">
    <property type="entry name" value="Thiosulf_SoxX"/>
</dbReference>
<dbReference type="NCBIfam" id="TIGR04485">
    <property type="entry name" value="thiosulf_SoxX"/>
    <property type="match status" value="1"/>
</dbReference>
<evidence type="ECO:0000256" key="2">
    <source>
        <dbReference type="ARBA" id="ARBA00022723"/>
    </source>
</evidence>
<evidence type="ECO:0000256" key="1">
    <source>
        <dbReference type="ARBA" id="ARBA00022617"/>
    </source>
</evidence>
<keyword evidence="8" id="KW-1185">Reference proteome</keyword>
<dbReference type="EMBL" id="CP000116">
    <property type="protein sequence ID" value="AAZ96870.1"/>
    <property type="molecule type" value="Genomic_DNA"/>
</dbReference>
<evidence type="ECO:0000313" key="8">
    <source>
        <dbReference type="Proteomes" id="UP000008291"/>
    </source>
</evidence>
<dbReference type="Pfam" id="PF13442">
    <property type="entry name" value="Cytochrome_CBB3"/>
    <property type="match status" value="1"/>
</dbReference>
<keyword evidence="3 4" id="KW-0408">Iron</keyword>
<dbReference type="KEGG" id="tbd:Tbd_0917"/>
<keyword evidence="5" id="KW-0732">Signal</keyword>